<protein>
    <submittedName>
        <fullName evidence="3">Piso0_002458 protein</fullName>
    </submittedName>
</protein>
<dbReference type="AlphaFoldDB" id="G8YF37"/>
<proteinExistence type="predicted"/>
<feature type="chain" id="PRO_5003519063" evidence="2">
    <location>
        <begin position="22"/>
        <end position="202"/>
    </location>
</feature>
<dbReference type="InParanoid" id="G8YF37"/>
<dbReference type="Proteomes" id="UP000005222">
    <property type="component" value="Chromosome I"/>
</dbReference>
<dbReference type="OrthoDB" id="4024931at2759"/>
<organism evidence="3 4">
    <name type="scientific">Pichia sorbitophila (strain ATCC MYA-4447 / BCRC 22081 / CBS 7064 / NBRC 10061 / NRRL Y-12695)</name>
    <name type="common">Hybrid yeast</name>
    <dbReference type="NCBI Taxonomy" id="559304"/>
    <lineage>
        <taxon>Eukaryota</taxon>
        <taxon>Fungi</taxon>
        <taxon>Dikarya</taxon>
        <taxon>Ascomycota</taxon>
        <taxon>Saccharomycotina</taxon>
        <taxon>Pichiomycetes</taxon>
        <taxon>Debaryomycetaceae</taxon>
        <taxon>Millerozyma</taxon>
    </lineage>
</organism>
<accession>G8YF37</accession>
<feature type="compositionally biased region" description="Polar residues" evidence="1">
    <location>
        <begin position="136"/>
        <end position="151"/>
    </location>
</feature>
<evidence type="ECO:0000256" key="2">
    <source>
        <dbReference type="SAM" id="SignalP"/>
    </source>
</evidence>
<name>G8YF37_PICSO</name>
<feature type="region of interest" description="Disordered" evidence="1">
    <location>
        <begin position="99"/>
        <end position="151"/>
    </location>
</feature>
<dbReference type="eggNOG" id="ENOG502TCQW">
    <property type="taxonomic scope" value="Eukaryota"/>
</dbReference>
<evidence type="ECO:0000256" key="1">
    <source>
        <dbReference type="SAM" id="MobiDB-lite"/>
    </source>
</evidence>
<keyword evidence="4" id="KW-1185">Reference proteome</keyword>
<evidence type="ECO:0000313" key="4">
    <source>
        <dbReference type="Proteomes" id="UP000005222"/>
    </source>
</evidence>
<dbReference type="HOGENOM" id="CLU_068295_0_0_1"/>
<sequence length="202" mass="20857">MQFSAMLKMLALAVMVPDTLGAPTRPKDKRDGDDDPVVVQLTSTVHDVQTNTHVVQGSPTTTKTNVKINTSTTTSTRYTATITSTVFGTPKTYTTVASTPLAEASGKPKDGAQSSSTPTASSSDASSSTSSPASSQQNNGAAGTPTITGNSIPSSTGQWSIANVATTTSAGVCVVNYDYYDANDSVETVTSTKTKYHTVTKS</sequence>
<dbReference type="EMBL" id="FO082051">
    <property type="protein sequence ID" value="CCE81786.1"/>
    <property type="molecule type" value="Genomic_DNA"/>
</dbReference>
<gene>
    <name evidence="3" type="primary">Piso0_002458</name>
    <name evidence="3" type="ORF">GNLVRS01_PISO0I10612g</name>
</gene>
<keyword evidence="2" id="KW-0732">Signal</keyword>
<feature type="signal peptide" evidence="2">
    <location>
        <begin position="1"/>
        <end position="21"/>
    </location>
</feature>
<dbReference type="STRING" id="559304.G8YF37"/>
<feature type="compositionally biased region" description="Low complexity" evidence="1">
    <location>
        <begin position="114"/>
        <end position="135"/>
    </location>
</feature>
<evidence type="ECO:0000313" key="3">
    <source>
        <dbReference type="EMBL" id="CCE81786.1"/>
    </source>
</evidence>
<reference evidence="3 4" key="1">
    <citation type="journal article" date="2012" name="G3 (Bethesda)">
        <title>Pichia sorbitophila, an interspecies yeast hybrid reveals early steps of genome resolution following polyploidization.</title>
        <authorList>
            <person name="Leh Louis V."/>
            <person name="Despons L."/>
            <person name="Friedrich A."/>
            <person name="Martin T."/>
            <person name="Durrens P."/>
            <person name="Casaregola S."/>
            <person name="Neuveglise C."/>
            <person name="Fairhead C."/>
            <person name="Marck C."/>
            <person name="Cruz J.A."/>
            <person name="Straub M.L."/>
            <person name="Kugler V."/>
            <person name="Sacerdot C."/>
            <person name="Uzunov Z."/>
            <person name="Thierry A."/>
            <person name="Weiss S."/>
            <person name="Bleykasten C."/>
            <person name="De Montigny J."/>
            <person name="Jacques N."/>
            <person name="Jung P."/>
            <person name="Lemaire M."/>
            <person name="Mallet S."/>
            <person name="Morel G."/>
            <person name="Richard G.F."/>
            <person name="Sarkar A."/>
            <person name="Savel G."/>
            <person name="Schacherer J."/>
            <person name="Seret M.L."/>
            <person name="Talla E."/>
            <person name="Samson G."/>
            <person name="Jubin C."/>
            <person name="Poulain J."/>
            <person name="Vacherie B."/>
            <person name="Barbe V."/>
            <person name="Pelletier E."/>
            <person name="Sherman D.J."/>
            <person name="Westhof E."/>
            <person name="Weissenbach J."/>
            <person name="Baret P.V."/>
            <person name="Wincker P."/>
            <person name="Gaillardin C."/>
            <person name="Dujon B."/>
            <person name="Souciet J.L."/>
        </authorList>
    </citation>
    <scope>NUCLEOTIDE SEQUENCE [LARGE SCALE GENOMIC DNA]</scope>
    <source>
        <strain evidence="4">ATCC MYA-4447 / BCRC 22081 / CBS 7064 / NBRC 10061 / NRRL Y-12695</strain>
    </source>
</reference>